<dbReference type="KEGG" id="bfz:BAU07_13515"/>
<dbReference type="Gene3D" id="3.20.20.140">
    <property type="entry name" value="Metal-dependent hydrolases"/>
    <property type="match status" value="1"/>
</dbReference>
<dbReference type="OrthoDB" id="9787654at2"/>
<dbReference type="InterPro" id="IPR006680">
    <property type="entry name" value="Amidohydro-rel"/>
</dbReference>
<feature type="domain" description="Amidohydrolase-related" evidence="1">
    <location>
        <begin position="24"/>
        <end position="292"/>
    </location>
</feature>
<dbReference type="AlphaFoldDB" id="A0A193GDS8"/>
<dbReference type="EMBL" id="CP016172">
    <property type="protein sequence ID" value="ANN77970.1"/>
    <property type="molecule type" value="Genomic_DNA"/>
</dbReference>
<dbReference type="RefSeq" id="WP_066658563.1">
    <property type="nucleotide sequence ID" value="NZ_CBCSCL010000001.1"/>
</dbReference>
<dbReference type="STRING" id="463014.BAU07_13515"/>
<sequence length="294" mass="32071">MEHGASACQPAYSSPRHILPAGACDSHLHVLGPRLRFPYAAAGRYVPAADVPIEACLDMHDEVGIARAVLVQSSSYGTDNRAMLDALRRYPGRLRGVAVVAPDISPKCLRDMHELGVRGLRFKQFPAEQGHRAVADLQALARLAGPMRELGWHAQLWIDPEVLLLSEPMLRGLDLPLVFDHLGQPRIGDGVQAPAFQTLLGLLGDGIAWIKLSAVYRFAGIEADRGNRCFPFHDALLRANPGHAVWGSDWPHVQMAGPPPDVGRLLDLLAGWTDADTWRGILVDNPATLYGFED</sequence>
<dbReference type="InterPro" id="IPR032466">
    <property type="entry name" value="Metal_Hydrolase"/>
</dbReference>
<dbReference type="SUPFAM" id="SSF51556">
    <property type="entry name" value="Metallo-dependent hydrolases"/>
    <property type="match status" value="1"/>
</dbReference>
<evidence type="ECO:0000313" key="2">
    <source>
        <dbReference type="EMBL" id="ANN77970.1"/>
    </source>
</evidence>
<dbReference type="InterPro" id="IPR052358">
    <property type="entry name" value="Aro_Compnd_Degr_Hydrolases"/>
</dbReference>
<dbReference type="PANTHER" id="PTHR35563:SF2">
    <property type="entry name" value="BARREL METAL-DEPENDENT HYDROLASE, PUTATIVE (AFU_ORTHOLOGUE AFUA_1G16240)-RELATED"/>
    <property type="match status" value="1"/>
</dbReference>
<gene>
    <name evidence="2" type="ORF">BAU07_13515</name>
</gene>
<organism evidence="2 3">
    <name type="scientific">Bordetella flabilis</name>
    <dbReference type="NCBI Taxonomy" id="463014"/>
    <lineage>
        <taxon>Bacteria</taxon>
        <taxon>Pseudomonadati</taxon>
        <taxon>Pseudomonadota</taxon>
        <taxon>Betaproteobacteria</taxon>
        <taxon>Burkholderiales</taxon>
        <taxon>Alcaligenaceae</taxon>
        <taxon>Bordetella</taxon>
    </lineage>
</organism>
<dbReference type="PANTHER" id="PTHR35563">
    <property type="entry name" value="BARREL METAL-DEPENDENT HYDROLASE, PUTATIVE (AFU_ORTHOLOGUE AFUA_1G16240)-RELATED"/>
    <property type="match status" value="1"/>
</dbReference>
<keyword evidence="3" id="KW-1185">Reference proteome</keyword>
<accession>A0A193GDS8</accession>
<dbReference type="Proteomes" id="UP000091926">
    <property type="component" value="Chromosome"/>
</dbReference>
<protein>
    <recommendedName>
        <fullName evidence="1">Amidohydrolase-related domain-containing protein</fullName>
    </recommendedName>
</protein>
<name>A0A193GDS8_9BORD</name>
<evidence type="ECO:0000313" key="3">
    <source>
        <dbReference type="Proteomes" id="UP000091926"/>
    </source>
</evidence>
<dbReference type="Pfam" id="PF04909">
    <property type="entry name" value="Amidohydro_2"/>
    <property type="match status" value="1"/>
</dbReference>
<proteinExistence type="predicted"/>
<dbReference type="GO" id="GO:0016787">
    <property type="term" value="F:hydrolase activity"/>
    <property type="evidence" value="ECO:0007669"/>
    <property type="project" value="InterPro"/>
</dbReference>
<reference evidence="2 3" key="1">
    <citation type="submission" date="2016-06" db="EMBL/GenBank/DDBJ databases">
        <title>Complete genome sequences of Bordetella bronchialis and Bordetella flabilis.</title>
        <authorList>
            <person name="LiPuma J.J."/>
            <person name="Spilker T."/>
        </authorList>
    </citation>
    <scope>NUCLEOTIDE SEQUENCE [LARGE SCALE GENOMIC DNA]</scope>
    <source>
        <strain evidence="2 3">AU10664</strain>
    </source>
</reference>
<evidence type="ECO:0000259" key="1">
    <source>
        <dbReference type="Pfam" id="PF04909"/>
    </source>
</evidence>